<gene>
    <name evidence="6" type="ORF">LRAMOSA03357</name>
</gene>
<evidence type="ECO:0000259" key="5">
    <source>
        <dbReference type="PROSITE" id="PS50114"/>
    </source>
</evidence>
<dbReference type="InterPro" id="IPR000679">
    <property type="entry name" value="Znf_GATA"/>
</dbReference>
<dbReference type="PROSITE" id="PS50114">
    <property type="entry name" value="GATA_ZN_FINGER_2"/>
    <property type="match status" value="1"/>
</dbReference>
<evidence type="ECO:0000256" key="4">
    <source>
        <dbReference type="PROSITE-ProRule" id="PRU00094"/>
    </source>
</evidence>
<dbReference type="PANTHER" id="PTHR47255">
    <property type="entry name" value="GATA TRANSCRIPTION FACTOR 22-RELATED"/>
    <property type="match status" value="1"/>
</dbReference>
<keyword evidence="2 4" id="KW-0863">Zinc-finger</keyword>
<evidence type="ECO:0000256" key="2">
    <source>
        <dbReference type="ARBA" id="ARBA00022771"/>
    </source>
</evidence>
<accession>A0A077WVS2</accession>
<dbReference type="Gene3D" id="3.30.50.10">
    <property type="entry name" value="Erythroid Transcription Factor GATA-1, subunit A"/>
    <property type="match status" value="1"/>
</dbReference>
<organism evidence="6">
    <name type="scientific">Lichtheimia ramosa</name>
    <dbReference type="NCBI Taxonomy" id="688394"/>
    <lineage>
        <taxon>Eukaryota</taxon>
        <taxon>Fungi</taxon>
        <taxon>Fungi incertae sedis</taxon>
        <taxon>Mucoromycota</taxon>
        <taxon>Mucoromycotina</taxon>
        <taxon>Mucoromycetes</taxon>
        <taxon>Mucorales</taxon>
        <taxon>Lichtheimiaceae</taxon>
        <taxon>Lichtheimia</taxon>
    </lineage>
</organism>
<dbReference type="SMART" id="SM00401">
    <property type="entry name" value="ZnF_GATA"/>
    <property type="match status" value="1"/>
</dbReference>
<dbReference type="GO" id="GO:0008270">
    <property type="term" value="F:zinc ion binding"/>
    <property type="evidence" value="ECO:0007669"/>
    <property type="project" value="UniProtKB-KW"/>
</dbReference>
<dbReference type="SUPFAM" id="SSF57716">
    <property type="entry name" value="Glucocorticoid receptor-like (DNA-binding domain)"/>
    <property type="match status" value="1"/>
</dbReference>
<dbReference type="GO" id="GO:0043565">
    <property type="term" value="F:sequence-specific DNA binding"/>
    <property type="evidence" value="ECO:0007669"/>
    <property type="project" value="InterPro"/>
</dbReference>
<sequence>MTKTHSICFWGLLSPEQFRFIYVHTSMVDKVIMEDGGQSMADLLLDKPFLDMIHPDERSMAYTDLVNFSKAQTLADSITRCRVLSFKDMALSHSKQQVTFTSQMVEQWKIVNVVMYIVTDSFILTFFHEAEDADSGTMADTPFSCGQTRCDAYTMNSLVNTLQRLYHPSASISYQHPQQLFQIFDGERAIVSWPTHHSEEVLDTTKHIMLKDTFMCSDNRCNSAKGICTHHHHSSSIVALSHGLHRIERIIVPYGGIVFAAFCITPIVPRHSQYMSPSSSTDHHDTYQHYIHCSAPILPSCAPSRHEQPHDHVTYSRYSSSTIGFGQYPASYMYPNGSLTEETMANSAPVDLRVCSKCRTTTSPEWRKGPSGNKTLCNACGLRFARLVQKEKRRLSRSR</sequence>
<dbReference type="Pfam" id="PF00320">
    <property type="entry name" value="GATA"/>
    <property type="match status" value="1"/>
</dbReference>
<proteinExistence type="predicted"/>
<dbReference type="CDD" id="cd00202">
    <property type="entry name" value="ZnF_GATA"/>
    <property type="match status" value="1"/>
</dbReference>
<dbReference type="PANTHER" id="PTHR47255:SF4">
    <property type="entry name" value="GATA ZINC FINGER DOMAIN-CONTAINING PROTEIN 12"/>
    <property type="match status" value="1"/>
</dbReference>
<name>A0A077WVS2_9FUNG</name>
<keyword evidence="1" id="KW-0479">Metal-binding</keyword>
<protein>
    <recommendedName>
        <fullName evidence="5">GATA-type domain-containing protein</fullName>
    </recommendedName>
</protein>
<dbReference type="OrthoDB" id="2162994at2759"/>
<feature type="domain" description="GATA-type" evidence="5">
    <location>
        <begin position="349"/>
        <end position="382"/>
    </location>
</feature>
<dbReference type="AlphaFoldDB" id="A0A077WVS2"/>
<dbReference type="InterPro" id="IPR052138">
    <property type="entry name" value="GATA_ZnFinger_Domain"/>
</dbReference>
<dbReference type="GO" id="GO:0006355">
    <property type="term" value="P:regulation of DNA-templated transcription"/>
    <property type="evidence" value="ECO:0007669"/>
    <property type="project" value="InterPro"/>
</dbReference>
<evidence type="ECO:0000313" key="6">
    <source>
        <dbReference type="EMBL" id="CDS11093.1"/>
    </source>
</evidence>
<reference evidence="6" key="1">
    <citation type="journal article" date="2014" name="Genome Announc.">
        <title>De novo whole-genome sequence and genome annotation of Lichtheimia ramosa.</title>
        <authorList>
            <person name="Linde J."/>
            <person name="Schwartze V."/>
            <person name="Binder U."/>
            <person name="Lass-Florl C."/>
            <person name="Voigt K."/>
            <person name="Horn F."/>
        </authorList>
    </citation>
    <scope>NUCLEOTIDE SEQUENCE</scope>
    <source>
        <strain evidence="6">JMRC FSU:6197</strain>
    </source>
</reference>
<evidence type="ECO:0000256" key="1">
    <source>
        <dbReference type="ARBA" id="ARBA00022723"/>
    </source>
</evidence>
<keyword evidence="3" id="KW-0862">Zinc</keyword>
<dbReference type="EMBL" id="LK023346">
    <property type="protein sequence ID" value="CDS11093.1"/>
    <property type="molecule type" value="Genomic_DNA"/>
</dbReference>
<dbReference type="InterPro" id="IPR013088">
    <property type="entry name" value="Znf_NHR/GATA"/>
</dbReference>
<evidence type="ECO:0000256" key="3">
    <source>
        <dbReference type="ARBA" id="ARBA00022833"/>
    </source>
</evidence>